<keyword evidence="3 5" id="KW-0371">Homeobox</keyword>
<evidence type="ECO:0000313" key="7">
    <source>
        <dbReference type="EMBL" id="KZS21942.1"/>
    </source>
</evidence>
<dbReference type="AlphaFoldDB" id="A0A0P6BVU2"/>
<dbReference type="Pfam" id="PF00046">
    <property type="entry name" value="Homeodomain"/>
    <property type="match status" value="1"/>
</dbReference>
<protein>
    <submittedName>
        <fullName evidence="7">Uncharacterized protein</fullName>
    </submittedName>
</protein>
<dbReference type="InterPro" id="IPR009057">
    <property type="entry name" value="Homeodomain-like_sf"/>
</dbReference>
<dbReference type="Gene3D" id="1.10.10.60">
    <property type="entry name" value="Homeodomain-like"/>
    <property type="match status" value="1"/>
</dbReference>
<dbReference type="PROSITE" id="PS50071">
    <property type="entry name" value="HOMEOBOX_2"/>
    <property type="match status" value="1"/>
</dbReference>
<evidence type="ECO:0000256" key="4">
    <source>
        <dbReference type="ARBA" id="ARBA00023242"/>
    </source>
</evidence>
<evidence type="ECO:0000313" key="8">
    <source>
        <dbReference type="Proteomes" id="UP000076858"/>
    </source>
</evidence>
<comment type="caution">
    <text evidence="7">The sequence shown here is derived from an EMBL/GenBank/DDBJ whole genome shotgun (WGS) entry which is preliminary data.</text>
</comment>
<dbReference type="Proteomes" id="UP000076858">
    <property type="component" value="Unassembled WGS sequence"/>
</dbReference>
<name>A0A0P6BVU2_9CRUS</name>
<evidence type="ECO:0000256" key="6">
    <source>
        <dbReference type="RuleBase" id="RU000682"/>
    </source>
</evidence>
<keyword evidence="8" id="KW-1185">Reference proteome</keyword>
<feature type="DNA-binding region" description="Homeobox" evidence="5">
    <location>
        <begin position="127"/>
        <end position="186"/>
    </location>
</feature>
<dbReference type="InterPro" id="IPR017970">
    <property type="entry name" value="Homeobox_CS"/>
</dbReference>
<sequence length="280" mass="32308">MTERKQNNSKDFSIERILGVDRLKNGPLEEIKRPPDKEADLSASCNSSSCEEDEGHQFRQNIDIDETESSVNFLDSESTAPTSWLNTSYGCPPFFNRGWFSQTIRPPFFTLQAPKPVGRRHRRPGADRKPRQAYSVKQLEQLESEFKVDKYLSVNKRMELSKNLSLTEVQIKTWFQNRRTKWKKQMTARFKLNAAVSSPIDSNSSRSFINTSVPSLWTVDWTSSTQQYQTIQHHHPALVSNSPFQSWNKTTSQQQQRRFDPHLCAAAIDSHRSDTPSQQP</sequence>
<dbReference type="GO" id="GO:0000981">
    <property type="term" value="F:DNA-binding transcription factor activity, RNA polymerase II-specific"/>
    <property type="evidence" value="ECO:0007669"/>
    <property type="project" value="InterPro"/>
</dbReference>
<dbReference type="EMBL" id="LRGB01000007">
    <property type="protein sequence ID" value="KZS21942.1"/>
    <property type="molecule type" value="Genomic_DNA"/>
</dbReference>
<keyword evidence="2 5" id="KW-0238">DNA-binding</keyword>
<dbReference type="CDD" id="cd00086">
    <property type="entry name" value="homeodomain"/>
    <property type="match status" value="1"/>
</dbReference>
<evidence type="ECO:0000256" key="2">
    <source>
        <dbReference type="ARBA" id="ARBA00023125"/>
    </source>
</evidence>
<dbReference type="PRINTS" id="PR00024">
    <property type="entry name" value="HOMEOBOX"/>
</dbReference>
<dbReference type="GO" id="GO:0005634">
    <property type="term" value="C:nucleus"/>
    <property type="evidence" value="ECO:0007669"/>
    <property type="project" value="UniProtKB-SubCell"/>
</dbReference>
<comment type="subcellular location">
    <subcellularLocation>
        <location evidence="1 5 6">Nucleus</location>
    </subcellularLocation>
</comment>
<accession>A0A0P6BVU2</accession>
<reference evidence="7 8" key="1">
    <citation type="submission" date="2016-03" db="EMBL/GenBank/DDBJ databases">
        <title>EvidentialGene: Evidence-directed Construction of Genes on Genomes.</title>
        <authorList>
            <person name="Gilbert D.G."/>
            <person name="Choi J.-H."/>
            <person name="Mockaitis K."/>
            <person name="Colbourne J."/>
            <person name="Pfrender M."/>
        </authorList>
    </citation>
    <scope>NUCLEOTIDE SEQUENCE [LARGE SCALE GENOMIC DNA]</scope>
    <source>
        <strain evidence="7 8">Xinb3</strain>
        <tissue evidence="7">Complete organism</tissue>
    </source>
</reference>
<dbReference type="GO" id="GO:0003677">
    <property type="term" value="F:DNA binding"/>
    <property type="evidence" value="ECO:0007669"/>
    <property type="project" value="UniProtKB-UniRule"/>
</dbReference>
<dbReference type="SMART" id="SM00389">
    <property type="entry name" value="HOX"/>
    <property type="match status" value="1"/>
</dbReference>
<dbReference type="OrthoDB" id="6159439at2759"/>
<evidence type="ECO:0000256" key="1">
    <source>
        <dbReference type="ARBA" id="ARBA00004123"/>
    </source>
</evidence>
<dbReference type="PANTHER" id="PTHR24333:SF9">
    <property type="entry name" value="HOMEOBOX DOMAIN-CONTAINING PROTEIN"/>
    <property type="match status" value="1"/>
</dbReference>
<dbReference type="InterPro" id="IPR050848">
    <property type="entry name" value="Homeobox_TF"/>
</dbReference>
<dbReference type="STRING" id="35525.A0A0P6BVU2"/>
<keyword evidence="4 5" id="KW-0539">Nucleus</keyword>
<evidence type="ECO:0000256" key="3">
    <source>
        <dbReference type="ARBA" id="ARBA00023155"/>
    </source>
</evidence>
<dbReference type="InterPro" id="IPR020479">
    <property type="entry name" value="HD_metazoa"/>
</dbReference>
<dbReference type="InterPro" id="IPR001356">
    <property type="entry name" value="HD"/>
</dbReference>
<proteinExistence type="predicted"/>
<evidence type="ECO:0000256" key="5">
    <source>
        <dbReference type="PROSITE-ProRule" id="PRU00108"/>
    </source>
</evidence>
<gene>
    <name evidence="7" type="ORF">APZ42_011082</name>
</gene>
<dbReference type="PROSITE" id="PS00027">
    <property type="entry name" value="HOMEOBOX_1"/>
    <property type="match status" value="1"/>
</dbReference>
<dbReference type="PANTHER" id="PTHR24333">
    <property type="entry name" value="HOMEO BOX HB9 LIKE A-RELATED"/>
    <property type="match status" value="1"/>
</dbReference>
<dbReference type="SUPFAM" id="SSF46689">
    <property type="entry name" value="Homeodomain-like"/>
    <property type="match status" value="1"/>
</dbReference>
<organism evidence="7 8">
    <name type="scientific">Daphnia magna</name>
    <dbReference type="NCBI Taxonomy" id="35525"/>
    <lineage>
        <taxon>Eukaryota</taxon>
        <taxon>Metazoa</taxon>
        <taxon>Ecdysozoa</taxon>
        <taxon>Arthropoda</taxon>
        <taxon>Crustacea</taxon>
        <taxon>Branchiopoda</taxon>
        <taxon>Diplostraca</taxon>
        <taxon>Cladocera</taxon>
        <taxon>Anomopoda</taxon>
        <taxon>Daphniidae</taxon>
        <taxon>Daphnia</taxon>
    </lineage>
</organism>